<dbReference type="Gene3D" id="3.40.50.150">
    <property type="entry name" value="Vaccinia Virus protein VP39"/>
    <property type="match status" value="1"/>
</dbReference>
<comment type="catalytic activity">
    <reaction evidence="9 10">
        <text>guanosine(37) in tRNA + S-adenosyl-L-methionine = N(1)-methylguanosine(37) in tRNA + S-adenosyl-L-homocysteine + H(+)</text>
        <dbReference type="Rhea" id="RHEA:36899"/>
        <dbReference type="Rhea" id="RHEA-COMP:10145"/>
        <dbReference type="Rhea" id="RHEA-COMP:10147"/>
        <dbReference type="ChEBI" id="CHEBI:15378"/>
        <dbReference type="ChEBI" id="CHEBI:57856"/>
        <dbReference type="ChEBI" id="CHEBI:59789"/>
        <dbReference type="ChEBI" id="CHEBI:73542"/>
        <dbReference type="ChEBI" id="CHEBI:74269"/>
        <dbReference type="EC" id="2.1.1.228"/>
    </reaction>
</comment>
<dbReference type="Pfam" id="PF02475">
    <property type="entry name" value="TRM5-TYW2_MTfase"/>
    <property type="match status" value="1"/>
</dbReference>
<feature type="binding site" evidence="10">
    <location>
        <position position="282"/>
    </location>
    <ligand>
        <name>S-adenosyl-L-methionine</name>
        <dbReference type="ChEBI" id="CHEBI:59789"/>
    </ligand>
</feature>
<keyword evidence="4 10" id="KW-0808">Transferase</keyword>
<evidence type="ECO:0000256" key="9">
    <source>
        <dbReference type="ARBA" id="ARBA00047783"/>
    </source>
</evidence>
<evidence type="ECO:0000256" key="11">
    <source>
        <dbReference type="SAM" id="MobiDB-lite"/>
    </source>
</evidence>
<evidence type="ECO:0000313" key="13">
    <source>
        <dbReference type="EMBL" id="KIR44883.1"/>
    </source>
</evidence>
<feature type="binding site" evidence="10">
    <location>
        <position position="431"/>
    </location>
    <ligand>
        <name>S-adenosyl-L-methionine</name>
        <dbReference type="ChEBI" id="CHEBI:59789"/>
    </ligand>
</feature>
<dbReference type="InterPro" id="IPR025792">
    <property type="entry name" value="tRNA_Gua_MeTrfase_euk"/>
</dbReference>
<comment type="function">
    <text evidence="10">Specifically methylates the N1 position of guanosine-37 in various cytoplasmic and mitochondrial tRNAs. Methylation is not dependent on the nature of the nucleoside 5' of the target nucleoside. This is the first step in the biosynthesis of wybutosine (yW), a modified base adjacent to the anticodon of tRNAs and required for accurate decoding.</text>
</comment>
<keyword evidence="8 10" id="KW-0539">Nucleus</keyword>
<evidence type="ECO:0000256" key="3">
    <source>
        <dbReference type="ARBA" id="ARBA00022603"/>
    </source>
</evidence>
<dbReference type="PANTHER" id="PTHR23245">
    <property type="entry name" value="TRNA METHYLTRANSFERASE"/>
    <property type="match status" value="1"/>
</dbReference>
<comment type="subunit">
    <text evidence="10">Monomer.</text>
</comment>
<dbReference type="Gene3D" id="3.30.300.110">
    <property type="entry name" value="Met-10+ protein-like domains"/>
    <property type="match status" value="1"/>
</dbReference>
<reference evidence="13" key="1">
    <citation type="submission" date="2015-01" db="EMBL/GenBank/DDBJ databases">
        <title>The Genome Sequence of Cryptococcus gattii CA1280.</title>
        <authorList>
            <consortium name="The Broad Institute Genomics Platform"/>
            <person name="Cuomo C."/>
            <person name="Litvintseva A."/>
            <person name="Chen Y."/>
            <person name="Heitman J."/>
            <person name="Sun S."/>
            <person name="Springer D."/>
            <person name="Dromer F."/>
            <person name="Young S."/>
            <person name="Zeng Q."/>
            <person name="Gargeya S."/>
            <person name="Abouelleil A."/>
            <person name="Alvarado L."/>
            <person name="Chapman S.B."/>
            <person name="Gainer-Dewar J."/>
            <person name="Goldberg J."/>
            <person name="Griggs A."/>
            <person name="Gujja S."/>
            <person name="Hansen M."/>
            <person name="Howarth C."/>
            <person name="Imamovic A."/>
            <person name="Larimer J."/>
            <person name="Murphy C."/>
            <person name="Naylor J."/>
            <person name="Pearson M."/>
            <person name="Priest M."/>
            <person name="Roberts A."/>
            <person name="Saif S."/>
            <person name="Shea T."/>
            <person name="Sykes S."/>
            <person name="Wortman J."/>
            <person name="Nusbaum C."/>
            <person name="Birren B."/>
        </authorList>
    </citation>
    <scope>NUCLEOTIDE SEQUENCE [LARGE SCALE GENOMIC DNA]</scope>
    <source>
        <strain evidence="13">CA1280</strain>
    </source>
</reference>
<dbReference type="CDD" id="cd02440">
    <property type="entry name" value="AdoMet_MTases"/>
    <property type="match status" value="1"/>
</dbReference>
<dbReference type="GO" id="GO:0005759">
    <property type="term" value="C:mitochondrial matrix"/>
    <property type="evidence" value="ECO:0007669"/>
    <property type="project" value="UniProtKB-SubCell"/>
</dbReference>
<evidence type="ECO:0000256" key="8">
    <source>
        <dbReference type="ARBA" id="ARBA00023242"/>
    </source>
</evidence>
<feature type="binding site" evidence="10">
    <location>
        <begin position="320"/>
        <end position="321"/>
    </location>
    <ligand>
        <name>S-adenosyl-L-methionine</name>
        <dbReference type="ChEBI" id="CHEBI:59789"/>
    </ligand>
</feature>
<evidence type="ECO:0000256" key="1">
    <source>
        <dbReference type="ARBA" id="ARBA00009775"/>
    </source>
</evidence>
<dbReference type="AlphaFoldDB" id="A0A0D0U9D0"/>
<evidence type="ECO:0000256" key="6">
    <source>
        <dbReference type="ARBA" id="ARBA00022694"/>
    </source>
</evidence>
<feature type="domain" description="SAM-dependent methyltransferase TRM5/TYW2-type" evidence="12">
    <location>
        <begin position="193"/>
        <end position="535"/>
    </location>
</feature>
<organism evidence="13">
    <name type="scientific">Cryptococcus bacillisporus CA1280</name>
    <dbReference type="NCBI Taxonomy" id="1296109"/>
    <lineage>
        <taxon>Eukaryota</taxon>
        <taxon>Fungi</taxon>
        <taxon>Dikarya</taxon>
        <taxon>Basidiomycota</taxon>
        <taxon>Agaricomycotina</taxon>
        <taxon>Tremellomycetes</taxon>
        <taxon>Tremellales</taxon>
        <taxon>Cryptococcaceae</taxon>
        <taxon>Cryptococcus</taxon>
        <taxon>Cryptococcus gattii species complex</taxon>
    </lineage>
</organism>
<dbReference type="SUPFAM" id="SSF53335">
    <property type="entry name" value="S-adenosyl-L-methionine-dependent methyltransferases"/>
    <property type="match status" value="1"/>
</dbReference>
<evidence type="ECO:0000256" key="5">
    <source>
        <dbReference type="ARBA" id="ARBA00022691"/>
    </source>
</evidence>
<dbReference type="EC" id="2.1.1.228" evidence="10"/>
<dbReference type="EMBL" id="KN847993">
    <property type="protein sequence ID" value="KIR44883.1"/>
    <property type="molecule type" value="Genomic_DNA"/>
</dbReference>
<dbReference type="InterPro" id="IPR056743">
    <property type="entry name" value="TRM5-TYW2-like_MTfase"/>
</dbReference>
<dbReference type="OrthoDB" id="408788at2759"/>
<evidence type="ECO:0000259" key="12">
    <source>
        <dbReference type="PROSITE" id="PS51684"/>
    </source>
</evidence>
<sequence>MLKSLCLVIPSAIVSRAQIRLPTTARLSLRQFQNQPQSVRFVTMASLGSRALALSPSATICPPSHIGMTELDRSAFDLNVQILSAVVEPGMIGKLRSHTSLKGLVLDLPKTKPIVECPAELIPAAAQTIEGLKLLRFHLSQENELPEEAKEVLKGAKALVKEVVRLGYDNWNASEILGACLPTTKSEDIPSSFTTTGHIGHMNLRGEWLPFRYLIGQVVLDKNPSLRTIVNKLDTIHAQFRYFDMEVIAGDNDYIAMVNESGCSFTFNFSNVYWNSRLHHEHERLISLFPTGCVIADVMAGVGPFAIPAAKKGCYVLGNDLNPESVKWMRENRLKNKVEPTLRVSEIDGFEFIRIAPLEVWTRPFDPAPPPKMSNRQRDREAKEARRKREQAKDAGQPVAETAAMPVPSQEASIESQSVHPPKLISHFIMNLPDSAITFLPSYVGCYTPLLSEKTFVDEYGGKEEAKQKVEMPMVHCYCFTKEIETDKAEMDILQRASINLSFNLTRQVEDYNLHHVRSVAPNKDMYCLSFRLPREVAFRHNENKLSL</sequence>
<keyword evidence="5 10" id="KW-0949">S-adenosyl-L-methionine</keyword>
<dbReference type="PANTHER" id="PTHR23245:SF36">
    <property type="entry name" value="TRNA (GUANINE(37)-N1)-METHYLTRANSFERASE"/>
    <property type="match status" value="1"/>
</dbReference>
<dbReference type="HAMAP" id="MF_03152">
    <property type="entry name" value="TRM5"/>
    <property type="match status" value="1"/>
</dbReference>
<name>A0A0D0U9D0_CRYGA</name>
<protein>
    <recommendedName>
        <fullName evidence="10">tRNA (guanine(37)-N1)-methyltransferase</fullName>
        <ecNumber evidence="10">2.1.1.228</ecNumber>
    </recommendedName>
    <alternativeName>
        <fullName evidence="10">M1G-methyltransferase</fullName>
    </alternativeName>
    <alternativeName>
        <fullName evidence="10">tRNA [GM37] methyltransferase</fullName>
    </alternativeName>
    <alternativeName>
        <fullName evidence="10">tRNA methyltransferase 5</fullName>
    </alternativeName>
</protein>
<evidence type="ECO:0000256" key="10">
    <source>
        <dbReference type="HAMAP-Rule" id="MF_03152"/>
    </source>
</evidence>
<dbReference type="GO" id="GO:0002939">
    <property type="term" value="P:tRNA N1-guanine methylation"/>
    <property type="evidence" value="ECO:0007669"/>
    <property type="project" value="TreeGrafter"/>
</dbReference>
<dbReference type="PROSITE" id="PS51684">
    <property type="entry name" value="SAM_MT_TRM5_TYW2"/>
    <property type="match status" value="1"/>
</dbReference>
<gene>
    <name evidence="10" type="primary">TRM5</name>
    <name evidence="13" type="ORF">I312_05854</name>
</gene>
<dbReference type="HOGENOM" id="CLU_022610_2_2_1"/>
<dbReference type="InterPro" id="IPR030382">
    <property type="entry name" value="MeTrfase_TRM5/TYW2"/>
</dbReference>
<proteinExistence type="inferred from homology"/>
<feature type="region of interest" description="Disordered" evidence="11">
    <location>
        <begin position="365"/>
        <end position="408"/>
    </location>
</feature>
<comment type="similarity">
    <text evidence="10">Belongs to the TRM5 / TYW2 family.</text>
</comment>
<dbReference type="FunFam" id="3.30.300.110:FF:000001">
    <property type="entry name" value="tRNA (guanine(37)-N1)-methyltransferase"/>
    <property type="match status" value="1"/>
</dbReference>
<accession>A0A0D0U9D0</accession>
<evidence type="ECO:0000256" key="7">
    <source>
        <dbReference type="ARBA" id="ARBA00023128"/>
    </source>
</evidence>
<keyword evidence="6 10" id="KW-0819">tRNA processing</keyword>
<comment type="similarity">
    <text evidence="1">Belongs to the class I-like SAM-binding methyltransferase superfamily. TRM5/TYW2 family.</text>
</comment>
<dbReference type="InterPro" id="IPR056744">
    <property type="entry name" value="TRM5/TYW2-like_N"/>
</dbReference>
<keyword evidence="7 10" id="KW-0496">Mitochondrion</keyword>
<dbReference type="Pfam" id="PF25133">
    <property type="entry name" value="TYW2_N_2"/>
    <property type="match status" value="1"/>
</dbReference>
<evidence type="ECO:0000256" key="4">
    <source>
        <dbReference type="ARBA" id="ARBA00022679"/>
    </source>
</evidence>
<feature type="binding site" evidence="10">
    <location>
        <begin position="348"/>
        <end position="349"/>
    </location>
    <ligand>
        <name>S-adenosyl-L-methionine</name>
        <dbReference type="ChEBI" id="CHEBI:59789"/>
    </ligand>
</feature>
<dbReference type="GO" id="GO:0070901">
    <property type="term" value="P:mitochondrial tRNA methylation"/>
    <property type="evidence" value="ECO:0007669"/>
    <property type="project" value="UniProtKB-ARBA"/>
</dbReference>
<dbReference type="GO" id="GO:0052906">
    <property type="term" value="F:tRNA (guanine(37)-N1)-methyltransferase activity"/>
    <property type="evidence" value="ECO:0007669"/>
    <property type="project" value="UniProtKB-UniRule"/>
</dbReference>
<evidence type="ECO:0000256" key="2">
    <source>
        <dbReference type="ARBA" id="ARBA00022490"/>
    </source>
</evidence>
<dbReference type="InterPro" id="IPR029063">
    <property type="entry name" value="SAM-dependent_MTases_sf"/>
</dbReference>
<keyword evidence="2 10" id="KW-0963">Cytoplasm</keyword>
<dbReference type="GO" id="GO:0005634">
    <property type="term" value="C:nucleus"/>
    <property type="evidence" value="ECO:0007669"/>
    <property type="project" value="UniProtKB-SubCell"/>
</dbReference>
<comment type="subcellular location">
    <subcellularLocation>
        <location evidence="10">Mitochondrion matrix</location>
    </subcellularLocation>
    <subcellularLocation>
        <location evidence="10">Nucleus</location>
    </subcellularLocation>
    <subcellularLocation>
        <location evidence="10">Cytoplasm</location>
    </subcellularLocation>
    <text evidence="10">Predominantly in the mitochondria and in the nucleus.</text>
</comment>
<keyword evidence="3 10" id="KW-0489">Methyltransferase</keyword>